<sequence length="99" mass="11303">MGNEATNRRDKWRIATKLSRFARAANGQLIGRYQSISGKMLHVQSMTNNGTRDVSVQVAGKALYRGFIENPDDMNDTKFKMRDLGKKYLFGFFLISHTL</sequence>
<proteinExistence type="predicted"/>
<keyword evidence="2" id="KW-1185">Reference proteome</keyword>
<organism evidence="1 2">
    <name type="scientific">Caenorhabditis japonica</name>
    <dbReference type="NCBI Taxonomy" id="281687"/>
    <lineage>
        <taxon>Eukaryota</taxon>
        <taxon>Metazoa</taxon>
        <taxon>Ecdysozoa</taxon>
        <taxon>Nematoda</taxon>
        <taxon>Chromadorea</taxon>
        <taxon>Rhabditida</taxon>
        <taxon>Rhabditina</taxon>
        <taxon>Rhabditomorpha</taxon>
        <taxon>Rhabditoidea</taxon>
        <taxon>Rhabditidae</taxon>
        <taxon>Peloderinae</taxon>
        <taxon>Caenorhabditis</taxon>
    </lineage>
</organism>
<evidence type="ECO:0000313" key="1">
    <source>
        <dbReference type="EnsemblMetazoa" id="CJA20147.1"/>
    </source>
</evidence>
<reference evidence="2" key="1">
    <citation type="submission" date="2010-08" db="EMBL/GenBank/DDBJ databases">
        <authorList>
            <consortium name="Caenorhabditis japonica Sequencing Consortium"/>
            <person name="Wilson R.K."/>
        </authorList>
    </citation>
    <scope>NUCLEOTIDE SEQUENCE [LARGE SCALE GENOMIC DNA]</scope>
    <source>
        <strain evidence="2">DF5081</strain>
    </source>
</reference>
<accession>A0A8R1E4F2</accession>
<dbReference type="Proteomes" id="UP000005237">
    <property type="component" value="Unassembled WGS sequence"/>
</dbReference>
<name>A0A8R1E4F2_CAEJA</name>
<dbReference type="AlphaFoldDB" id="A0A8R1E4F2"/>
<reference evidence="1" key="2">
    <citation type="submission" date="2022-06" db="UniProtKB">
        <authorList>
            <consortium name="EnsemblMetazoa"/>
        </authorList>
    </citation>
    <scope>IDENTIFICATION</scope>
    <source>
        <strain evidence="1">DF5081</strain>
    </source>
</reference>
<evidence type="ECO:0000313" key="2">
    <source>
        <dbReference type="Proteomes" id="UP000005237"/>
    </source>
</evidence>
<protein>
    <submittedName>
        <fullName evidence="1">Uncharacterized protein</fullName>
    </submittedName>
</protein>
<dbReference type="EnsemblMetazoa" id="CJA20147.1">
    <property type="protein sequence ID" value="CJA20147.1"/>
    <property type="gene ID" value="WBGene00175718"/>
</dbReference>